<keyword evidence="3" id="KW-0812">Transmembrane</keyword>
<accession>A0AAW2YVI4</accession>
<keyword evidence="3" id="KW-1133">Transmembrane helix</keyword>
<dbReference type="Proteomes" id="UP001431209">
    <property type="component" value="Unassembled WGS sequence"/>
</dbReference>
<evidence type="ECO:0000313" key="5">
    <source>
        <dbReference type="EMBL" id="KAL0481472.1"/>
    </source>
</evidence>
<dbReference type="CDD" id="cd07989">
    <property type="entry name" value="LPLAT_AGPAT-like"/>
    <property type="match status" value="1"/>
</dbReference>
<keyword evidence="2 5" id="KW-0012">Acyltransferase</keyword>
<feature type="domain" description="Phospholipid/glycerol acyltransferase" evidence="4">
    <location>
        <begin position="88"/>
        <end position="201"/>
    </location>
</feature>
<dbReference type="GO" id="GO:0003841">
    <property type="term" value="F:1-acylglycerol-3-phosphate O-acyltransferase activity"/>
    <property type="evidence" value="ECO:0007669"/>
    <property type="project" value="TreeGrafter"/>
</dbReference>
<evidence type="ECO:0000313" key="6">
    <source>
        <dbReference type="Proteomes" id="UP001431209"/>
    </source>
</evidence>
<evidence type="ECO:0000256" key="3">
    <source>
        <dbReference type="SAM" id="Phobius"/>
    </source>
</evidence>
<dbReference type="AlphaFoldDB" id="A0AAW2YVI4"/>
<keyword evidence="1" id="KW-0808">Transferase</keyword>
<dbReference type="SMART" id="SM00563">
    <property type="entry name" value="PlsC"/>
    <property type="match status" value="1"/>
</dbReference>
<organism evidence="5 6">
    <name type="scientific">Acrasis kona</name>
    <dbReference type="NCBI Taxonomy" id="1008807"/>
    <lineage>
        <taxon>Eukaryota</taxon>
        <taxon>Discoba</taxon>
        <taxon>Heterolobosea</taxon>
        <taxon>Tetramitia</taxon>
        <taxon>Eutetramitia</taxon>
        <taxon>Acrasidae</taxon>
        <taxon>Acrasis</taxon>
    </lineage>
</organism>
<gene>
    <name evidence="5" type="ORF">AKO1_011275</name>
</gene>
<reference evidence="5 6" key="1">
    <citation type="submission" date="2024-03" db="EMBL/GenBank/DDBJ databases">
        <title>The Acrasis kona genome and developmental transcriptomes reveal deep origins of eukaryotic multicellular pathways.</title>
        <authorList>
            <person name="Sheikh S."/>
            <person name="Fu C.-J."/>
            <person name="Brown M.W."/>
            <person name="Baldauf S.L."/>
        </authorList>
    </citation>
    <scope>NUCLEOTIDE SEQUENCE [LARGE SCALE GENOMIC DNA]</scope>
    <source>
        <strain evidence="5 6">ATCC MYA-3509</strain>
    </source>
</reference>
<dbReference type="SUPFAM" id="SSF69593">
    <property type="entry name" value="Glycerol-3-phosphate (1)-acyltransferase"/>
    <property type="match status" value="1"/>
</dbReference>
<dbReference type="PANTHER" id="PTHR10434">
    <property type="entry name" value="1-ACYL-SN-GLYCEROL-3-PHOSPHATE ACYLTRANSFERASE"/>
    <property type="match status" value="1"/>
</dbReference>
<evidence type="ECO:0000256" key="2">
    <source>
        <dbReference type="ARBA" id="ARBA00023315"/>
    </source>
</evidence>
<evidence type="ECO:0000256" key="1">
    <source>
        <dbReference type="ARBA" id="ARBA00022679"/>
    </source>
</evidence>
<keyword evidence="3" id="KW-0472">Membrane</keyword>
<dbReference type="InterPro" id="IPR002123">
    <property type="entry name" value="Plipid/glycerol_acylTrfase"/>
</dbReference>
<sequence length="270" mass="30904">MGDIRKNKAVSIFFSIWGWLTIILLFILTFPFQFLTWLVTYYFDPQRYCSGVFFRGVIVLWCKYLNPMWSFNVYEKERVKKIKLSSKTIFVCNHSSISDPILVSMLPFEMKFLTKSSVFNVPIFGWMQRFSGDIGIVRTERDSIKNAMTKCKSWIDKGVPVIFFPEGTRSHNDVLLPFKDGAFRLAIETGADVLPLALAGSAPAIRRGSLLMGFSVGNITAGTPISTKNYKFPDDIEKLKEETRKQMESLLEKIRPLSTTIPPILNKKKE</sequence>
<evidence type="ECO:0000259" key="4">
    <source>
        <dbReference type="SMART" id="SM00563"/>
    </source>
</evidence>
<dbReference type="PANTHER" id="PTHR10434:SF11">
    <property type="entry name" value="1-ACYL-SN-GLYCEROL-3-PHOSPHATE ACYLTRANSFERASE"/>
    <property type="match status" value="1"/>
</dbReference>
<keyword evidence="6" id="KW-1185">Reference proteome</keyword>
<name>A0AAW2YVI4_9EUKA</name>
<feature type="transmembrane region" description="Helical" evidence="3">
    <location>
        <begin position="52"/>
        <end position="74"/>
    </location>
</feature>
<protein>
    <submittedName>
        <fullName evidence="5">1-acyl-sn-glycerol-3-phosphate acyltransferase</fullName>
    </submittedName>
</protein>
<proteinExistence type="predicted"/>
<feature type="transmembrane region" description="Helical" evidence="3">
    <location>
        <begin position="12"/>
        <end position="32"/>
    </location>
</feature>
<dbReference type="GO" id="GO:0006654">
    <property type="term" value="P:phosphatidic acid biosynthetic process"/>
    <property type="evidence" value="ECO:0007669"/>
    <property type="project" value="TreeGrafter"/>
</dbReference>
<dbReference type="Pfam" id="PF01553">
    <property type="entry name" value="Acyltransferase"/>
    <property type="match status" value="1"/>
</dbReference>
<dbReference type="GO" id="GO:0005783">
    <property type="term" value="C:endoplasmic reticulum"/>
    <property type="evidence" value="ECO:0007669"/>
    <property type="project" value="TreeGrafter"/>
</dbReference>
<dbReference type="EMBL" id="JAOPGA020000768">
    <property type="protein sequence ID" value="KAL0481472.1"/>
    <property type="molecule type" value="Genomic_DNA"/>
</dbReference>
<comment type="caution">
    <text evidence="5">The sequence shown here is derived from an EMBL/GenBank/DDBJ whole genome shotgun (WGS) entry which is preliminary data.</text>
</comment>